<dbReference type="PATRIC" id="fig|1244083.3.peg.2210"/>
<dbReference type="EMBL" id="AMZQ01000014">
    <property type="protein sequence ID" value="EKU10345.1"/>
    <property type="molecule type" value="Genomic_DNA"/>
</dbReference>
<dbReference type="InterPro" id="IPR007829">
    <property type="entry name" value="TM2"/>
</dbReference>
<sequence length="128" mass="14194">MLINELKSRLPSNLYMNLVMSKKLENLDEAQSSQLATEASYMKKPTLVWLFALMLGSFGAHRFYAGKPTGGIVFIILTIWMIAASVYKPNAGIDNIIPLIYIASVIDGVVLSKKIAAQNYRKVTLVLD</sequence>
<keyword evidence="3 5" id="KW-1133">Transmembrane helix</keyword>
<organism evidence="7 8">
    <name type="scientific">Campylobacter showae CSUNSWCD</name>
    <dbReference type="NCBI Taxonomy" id="1244083"/>
    <lineage>
        <taxon>Bacteria</taxon>
        <taxon>Pseudomonadati</taxon>
        <taxon>Campylobacterota</taxon>
        <taxon>Epsilonproteobacteria</taxon>
        <taxon>Campylobacterales</taxon>
        <taxon>Campylobacteraceae</taxon>
        <taxon>Campylobacter</taxon>
    </lineage>
</organism>
<dbReference type="STRING" id="1244083.CSUNSWCD_964"/>
<evidence type="ECO:0000313" key="8">
    <source>
        <dbReference type="Proteomes" id="UP000011939"/>
    </source>
</evidence>
<feature type="transmembrane region" description="Helical" evidence="5">
    <location>
        <begin position="47"/>
        <end position="64"/>
    </location>
</feature>
<feature type="domain" description="TM2" evidence="6">
    <location>
        <begin position="43"/>
        <end position="80"/>
    </location>
</feature>
<evidence type="ECO:0000259" key="6">
    <source>
        <dbReference type="Pfam" id="PF05154"/>
    </source>
</evidence>
<dbReference type="Proteomes" id="UP000011939">
    <property type="component" value="Unassembled WGS sequence"/>
</dbReference>
<evidence type="ECO:0000313" key="7">
    <source>
        <dbReference type="EMBL" id="EKU10345.1"/>
    </source>
</evidence>
<name>M5IHP5_9BACT</name>
<feature type="transmembrane region" description="Helical" evidence="5">
    <location>
        <begin position="70"/>
        <end position="87"/>
    </location>
</feature>
<accession>M5IHP5</accession>
<evidence type="ECO:0000256" key="3">
    <source>
        <dbReference type="ARBA" id="ARBA00022989"/>
    </source>
</evidence>
<proteinExistence type="predicted"/>
<evidence type="ECO:0000256" key="2">
    <source>
        <dbReference type="ARBA" id="ARBA00022692"/>
    </source>
</evidence>
<keyword evidence="2 5" id="KW-0812">Transmembrane</keyword>
<reference evidence="7 8" key="1">
    <citation type="journal article" date="2013" name="Genome Announc.">
        <title>Genome Sequence of Campylobacter showae UNSWCD, Isolated from a Patient with Crohn's Disease.</title>
        <authorList>
            <person name="Tay A.P."/>
            <person name="Kaakoush N.O."/>
            <person name="Deshpande N.P."/>
            <person name="Chen Z."/>
            <person name="Mitchell H."/>
            <person name="Wilkins M.R."/>
        </authorList>
    </citation>
    <scope>NUCLEOTIDE SEQUENCE [LARGE SCALE GENOMIC DNA]</scope>
    <source>
        <strain evidence="7 8">CSUNSWCD</strain>
    </source>
</reference>
<keyword evidence="4 5" id="KW-0472">Membrane</keyword>
<evidence type="ECO:0000256" key="4">
    <source>
        <dbReference type="ARBA" id="ARBA00023136"/>
    </source>
</evidence>
<gene>
    <name evidence="7" type="ORF">CSUNSWCD_964</name>
</gene>
<comment type="caution">
    <text evidence="7">The sequence shown here is derived from an EMBL/GenBank/DDBJ whole genome shotgun (WGS) entry which is preliminary data.</text>
</comment>
<dbReference type="AlphaFoldDB" id="M5IHP5"/>
<evidence type="ECO:0000256" key="1">
    <source>
        <dbReference type="ARBA" id="ARBA00004141"/>
    </source>
</evidence>
<evidence type="ECO:0000256" key="5">
    <source>
        <dbReference type="SAM" id="Phobius"/>
    </source>
</evidence>
<protein>
    <recommendedName>
        <fullName evidence="6">TM2 domain-containing protein</fullName>
    </recommendedName>
</protein>
<dbReference type="GO" id="GO:0016020">
    <property type="term" value="C:membrane"/>
    <property type="evidence" value="ECO:0007669"/>
    <property type="project" value="UniProtKB-SubCell"/>
</dbReference>
<comment type="subcellular location">
    <subcellularLocation>
        <location evidence="1">Membrane</location>
        <topology evidence="1">Multi-pass membrane protein</topology>
    </subcellularLocation>
</comment>
<dbReference type="Pfam" id="PF05154">
    <property type="entry name" value="TM2"/>
    <property type="match status" value="1"/>
</dbReference>